<reference evidence="2 3" key="1">
    <citation type="submission" date="2019-03" db="EMBL/GenBank/DDBJ databases">
        <title>Genomic Encyclopedia of Type Strains, Phase IV (KMG-IV): sequencing the most valuable type-strain genomes for metagenomic binning, comparative biology and taxonomic classification.</title>
        <authorList>
            <person name="Goeker M."/>
        </authorList>
    </citation>
    <scope>NUCLEOTIDE SEQUENCE [LARGE SCALE GENOMIC DNA]</scope>
    <source>
        <strain evidence="2 3">DSM 45361</strain>
    </source>
</reference>
<accession>A0A4R6SF92</accession>
<evidence type="ECO:0000313" key="3">
    <source>
        <dbReference type="Proteomes" id="UP000295444"/>
    </source>
</evidence>
<dbReference type="NCBIfam" id="TIGR03891">
    <property type="entry name" value="thiopep_ocin"/>
    <property type="match status" value="1"/>
</dbReference>
<dbReference type="OrthoDB" id="4678170at2"/>
<dbReference type="Pfam" id="PF14028">
    <property type="entry name" value="Lant_dehydr_C"/>
    <property type="match status" value="1"/>
</dbReference>
<proteinExistence type="predicted"/>
<name>A0A4R6SF92_LABRH</name>
<sequence>MSADQLTTAATTPAEDTTETLNDTVTVIETAVGHVLTGTSLAVAATAAGIDATSLRDAVEVYRQAGRRALHEHANPGWWQVYLRFADWDQAEHTARTHLLPLLNHARNRHWITDWWFIRKHPCWRLRLQPGPAAPTTNAVEQHLVGDLDKLTHHGHIHSWWPGIYEPETAAFGGDHAMNALHSLFSADSHAILTHLGDTHIPLGRRELTLLLCSTLMRAARLEWHEQGDVWHRITQSRPLPSDIQPGKVTALANQMKSVLLADLTVGGSVIDNDHPLAAALEWVHAFRHAGIALGAAALNGTLQRGIREIMTYLVIFHWNRLGLDTRTQAILAAAARAAILDT</sequence>
<evidence type="ECO:0000313" key="2">
    <source>
        <dbReference type="EMBL" id="TDQ00652.1"/>
    </source>
</evidence>
<dbReference type="InterPro" id="IPR023809">
    <property type="entry name" value="Thiopep_bacteriocin_synth_dom"/>
</dbReference>
<dbReference type="EMBL" id="SNXZ01000002">
    <property type="protein sequence ID" value="TDQ00652.1"/>
    <property type="molecule type" value="Genomic_DNA"/>
</dbReference>
<comment type="caution">
    <text evidence="2">The sequence shown here is derived from an EMBL/GenBank/DDBJ whole genome shotgun (WGS) entry which is preliminary data.</text>
</comment>
<feature type="domain" description="Thiopeptide-type bacteriocin biosynthesis" evidence="1">
    <location>
        <begin position="78"/>
        <end position="338"/>
    </location>
</feature>
<dbReference type="Proteomes" id="UP000295444">
    <property type="component" value="Unassembled WGS sequence"/>
</dbReference>
<evidence type="ECO:0000259" key="1">
    <source>
        <dbReference type="Pfam" id="PF14028"/>
    </source>
</evidence>
<gene>
    <name evidence="2" type="ORF">EV186_102513</name>
</gene>
<dbReference type="RefSeq" id="WP_133849337.1">
    <property type="nucleotide sequence ID" value="NZ_SNXZ01000002.1"/>
</dbReference>
<dbReference type="AlphaFoldDB" id="A0A4R6SF92"/>
<protein>
    <submittedName>
        <fullName evidence="2">Thiopeptide-type bacteriocin biosynthesis protein</fullName>
    </submittedName>
</protein>
<keyword evidence="3" id="KW-1185">Reference proteome</keyword>
<organism evidence="2 3">
    <name type="scientific">Labedaea rhizosphaerae</name>
    <dbReference type="NCBI Taxonomy" id="598644"/>
    <lineage>
        <taxon>Bacteria</taxon>
        <taxon>Bacillati</taxon>
        <taxon>Actinomycetota</taxon>
        <taxon>Actinomycetes</taxon>
        <taxon>Pseudonocardiales</taxon>
        <taxon>Pseudonocardiaceae</taxon>
        <taxon>Labedaea</taxon>
    </lineage>
</organism>